<gene>
    <name evidence="2" type="ORF">ACFSKL_10180</name>
</gene>
<dbReference type="Gene3D" id="1.10.600.10">
    <property type="entry name" value="Farnesyl Diphosphate Synthase"/>
    <property type="match status" value="1"/>
</dbReference>
<dbReference type="PANTHER" id="PTHR35201">
    <property type="entry name" value="TERPENE SYNTHASE"/>
    <property type="match status" value="1"/>
</dbReference>
<comment type="caution">
    <text evidence="2">The sequence shown here is derived from an EMBL/GenBank/DDBJ whole genome shotgun (WGS) entry which is preliminary data.</text>
</comment>
<dbReference type="PANTHER" id="PTHR35201:SF4">
    <property type="entry name" value="BETA-PINACENE SYNTHASE-RELATED"/>
    <property type="match status" value="1"/>
</dbReference>
<dbReference type="EMBL" id="JBHUHR010000027">
    <property type="protein sequence ID" value="MFD2035160.1"/>
    <property type="molecule type" value="Genomic_DNA"/>
</dbReference>
<organism evidence="2 3">
    <name type="scientific">Belliella marina</name>
    <dbReference type="NCBI Taxonomy" id="1644146"/>
    <lineage>
        <taxon>Bacteria</taxon>
        <taxon>Pseudomonadati</taxon>
        <taxon>Bacteroidota</taxon>
        <taxon>Cytophagia</taxon>
        <taxon>Cytophagales</taxon>
        <taxon>Cyclobacteriaceae</taxon>
        <taxon>Belliella</taxon>
    </lineage>
</organism>
<dbReference type="RefSeq" id="WP_376885936.1">
    <property type="nucleotide sequence ID" value="NZ_JBHUHR010000027.1"/>
</dbReference>
<sequence length="311" mass="36251">MEIIYPFSTSVNPLSEEIDKKVIDWAEDIGLLHTREMTNIVIQMKINWFASCLYPKADSIRLLPISKLFLILFLLDDFIDNRADPPNRGFVFQLFKDFVDILYGREVKLKNPYTTAFSSFCTEWKAIVEAKGFKVFSHYFIEYISFQTWEIDLNRKNEIPSTNQYSCNRPIASGAYLAVYFLRDMHNLISVDDLSIAIQLKDLEAKATLLICLANDLTSFYKELKEGSFYNYVIILIKKYGVLTSTAISMAEKKHHSILFQFNQHCSYIVKSPETRLPYYLDSLKSMIAGSNYWSYMETNRYYHMANGKII</sequence>
<proteinExistence type="inferred from homology"/>
<keyword evidence="1" id="KW-0479">Metal-binding</keyword>
<keyword evidence="1" id="KW-0460">Magnesium</keyword>
<dbReference type="InterPro" id="IPR008949">
    <property type="entry name" value="Isoprenoid_synthase_dom_sf"/>
</dbReference>
<keyword evidence="3" id="KW-1185">Reference proteome</keyword>
<accession>A0ABW4VQX1</accession>
<reference evidence="3" key="1">
    <citation type="journal article" date="2019" name="Int. J. Syst. Evol. Microbiol.">
        <title>The Global Catalogue of Microorganisms (GCM) 10K type strain sequencing project: providing services to taxonomists for standard genome sequencing and annotation.</title>
        <authorList>
            <consortium name="The Broad Institute Genomics Platform"/>
            <consortium name="The Broad Institute Genome Sequencing Center for Infectious Disease"/>
            <person name="Wu L."/>
            <person name="Ma J."/>
        </authorList>
    </citation>
    <scope>NUCLEOTIDE SEQUENCE [LARGE SCALE GENOMIC DNA]</scope>
    <source>
        <strain evidence="3">CGMCC 1.15180</strain>
    </source>
</reference>
<evidence type="ECO:0000313" key="3">
    <source>
        <dbReference type="Proteomes" id="UP001597361"/>
    </source>
</evidence>
<protein>
    <recommendedName>
        <fullName evidence="1">Terpene synthase</fullName>
        <ecNumber evidence="1">4.2.3.-</ecNumber>
    </recommendedName>
</protein>
<dbReference type="SUPFAM" id="SSF48576">
    <property type="entry name" value="Terpenoid synthases"/>
    <property type="match status" value="1"/>
</dbReference>
<name>A0ABW4VQX1_9BACT</name>
<evidence type="ECO:0000256" key="1">
    <source>
        <dbReference type="RuleBase" id="RU366034"/>
    </source>
</evidence>
<comment type="similarity">
    <text evidence="1">Belongs to the terpene synthase family.</text>
</comment>
<evidence type="ECO:0000313" key="2">
    <source>
        <dbReference type="EMBL" id="MFD2035160.1"/>
    </source>
</evidence>
<comment type="cofactor">
    <cofactor evidence="1">
        <name>Mg(2+)</name>
        <dbReference type="ChEBI" id="CHEBI:18420"/>
    </cofactor>
</comment>
<dbReference type="Pfam" id="PF19086">
    <property type="entry name" value="Terpene_syn_C_2"/>
    <property type="match status" value="1"/>
</dbReference>
<dbReference type="EC" id="4.2.3.-" evidence="1"/>
<keyword evidence="1" id="KW-0456">Lyase</keyword>
<dbReference type="InterPro" id="IPR034686">
    <property type="entry name" value="Terpene_cyclase-like_2"/>
</dbReference>
<dbReference type="Proteomes" id="UP001597361">
    <property type="component" value="Unassembled WGS sequence"/>
</dbReference>